<proteinExistence type="predicted"/>
<feature type="non-terminal residue" evidence="2">
    <location>
        <position position="250"/>
    </location>
</feature>
<dbReference type="OrthoDB" id="5386682at2759"/>
<dbReference type="AlphaFoldDB" id="A0A6A6ZWA0"/>
<name>A0A6A6ZWA0_9PLEO</name>
<gene>
    <name evidence="2" type="ORF">CC86DRAFT_325377</name>
</gene>
<dbReference type="Pfam" id="PF06985">
    <property type="entry name" value="HET"/>
    <property type="match status" value="1"/>
</dbReference>
<accession>A0A6A6ZWA0</accession>
<keyword evidence="3" id="KW-1185">Reference proteome</keyword>
<dbReference type="PANTHER" id="PTHR24148:SF73">
    <property type="entry name" value="HET DOMAIN PROTEIN (AFU_ORTHOLOGUE AFUA_8G01020)"/>
    <property type="match status" value="1"/>
</dbReference>
<evidence type="ECO:0000313" key="3">
    <source>
        <dbReference type="Proteomes" id="UP000799424"/>
    </source>
</evidence>
<dbReference type="PANTHER" id="PTHR24148">
    <property type="entry name" value="ANKYRIN REPEAT DOMAIN-CONTAINING PROTEIN 39 HOMOLOG-RELATED"/>
    <property type="match status" value="1"/>
</dbReference>
<feature type="domain" description="Heterokaryon incompatibility" evidence="1">
    <location>
        <begin position="13"/>
        <end position="145"/>
    </location>
</feature>
<evidence type="ECO:0000259" key="1">
    <source>
        <dbReference type="Pfam" id="PF06985"/>
    </source>
</evidence>
<reference evidence="2" key="1">
    <citation type="journal article" date="2020" name="Stud. Mycol.">
        <title>101 Dothideomycetes genomes: a test case for predicting lifestyles and emergence of pathogens.</title>
        <authorList>
            <person name="Haridas S."/>
            <person name="Albert R."/>
            <person name="Binder M."/>
            <person name="Bloem J."/>
            <person name="Labutti K."/>
            <person name="Salamov A."/>
            <person name="Andreopoulos B."/>
            <person name="Baker S."/>
            <person name="Barry K."/>
            <person name="Bills G."/>
            <person name="Bluhm B."/>
            <person name="Cannon C."/>
            <person name="Castanera R."/>
            <person name="Culley D."/>
            <person name="Daum C."/>
            <person name="Ezra D."/>
            <person name="Gonzalez J."/>
            <person name="Henrissat B."/>
            <person name="Kuo A."/>
            <person name="Liang C."/>
            <person name="Lipzen A."/>
            <person name="Lutzoni F."/>
            <person name="Magnuson J."/>
            <person name="Mondo S."/>
            <person name="Nolan M."/>
            <person name="Ohm R."/>
            <person name="Pangilinan J."/>
            <person name="Park H.-J."/>
            <person name="Ramirez L."/>
            <person name="Alfaro M."/>
            <person name="Sun H."/>
            <person name="Tritt A."/>
            <person name="Yoshinaga Y."/>
            <person name="Zwiers L.-H."/>
            <person name="Turgeon B."/>
            <person name="Goodwin S."/>
            <person name="Spatafora J."/>
            <person name="Crous P."/>
            <person name="Grigoriev I."/>
        </authorList>
    </citation>
    <scope>NUCLEOTIDE SEQUENCE</scope>
    <source>
        <strain evidence="2">CBS 113818</strain>
    </source>
</reference>
<organism evidence="2 3">
    <name type="scientific">Ophiobolus disseminans</name>
    <dbReference type="NCBI Taxonomy" id="1469910"/>
    <lineage>
        <taxon>Eukaryota</taxon>
        <taxon>Fungi</taxon>
        <taxon>Dikarya</taxon>
        <taxon>Ascomycota</taxon>
        <taxon>Pezizomycotina</taxon>
        <taxon>Dothideomycetes</taxon>
        <taxon>Pleosporomycetidae</taxon>
        <taxon>Pleosporales</taxon>
        <taxon>Pleosporineae</taxon>
        <taxon>Phaeosphaeriaceae</taxon>
        <taxon>Ophiobolus</taxon>
    </lineage>
</organism>
<protein>
    <submittedName>
        <fullName evidence="2">HET-domain-containing protein</fullName>
    </submittedName>
</protein>
<dbReference type="InterPro" id="IPR052895">
    <property type="entry name" value="HetReg/Transcr_Mod"/>
</dbReference>
<sequence>MRHARTDQTDLEYTCLSYVWGTANATQRIMVNGKPFQVQQNLWEFLHAASIHTEACLRTLWIDALCIDQDNIIERNHQVQQMGSIYSRAKNVIAWIGNDTDIVLLFQLVHDSIRGDSVPFDRDPRLLIEKLENHVYWKRAWITQELLLARSLDFLAREVLVSMNSIREKSIGQVGIVPALYDSLGRLLRNIRNDRGLAPKLIDTIDIFSHKVCADPRDMAYSLIPVSLDGSKLQVDYDCSLSELARNILR</sequence>
<dbReference type="EMBL" id="MU006228">
    <property type="protein sequence ID" value="KAF2825341.1"/>
    <property type="molecule type" value="Genomic_DNA"/>
</dbReference>
<dbReference type="InterPro" id="IPR010730">
    <property type="entry name" value="HET"/>
</dbReference>
<dbReference type="Proteomes" id="UP000799424">
    <property type="component" value="Unassembled WGS sequence"/>
</dbReference>
<evidence type="ECO:0000313" key="2">
    <source>
        <dbReference type="EMBL" id="KAF2825341.1"/>
    </source>
</evidence>